<protein>
    <submittedName>
        <fullName evidence="2">Retrotran_gag_3 domain-containing protein</fullName>
    </submittedName>
</protein>
<evidence type="ECO:0000313" key="2">
    <source>
        <dbReference type="EnsemblFungi" id="PTTG_07021-t43_1-p1"/>
    </source>
</evidence>
<dbReference type="AlphaFoldDB" id="A0A0C4F1Q0"/>
<evidence type="ECO:0000313" key="1">
    <source>
        <dbReference type="EMBL" id="OAV85764.1"/>
    </source>
</evidence>
<gene>
    <name evidence="1" type="ORF">PTTG_07021</name>
</gene>
<evidence type="ECO:0000313" key="3">
    <source>
        <dbReference type="Proteomes" id="UP000005240"/>
    </source>
</evidence>
<dbReference type="VEuPathDB" id="FungiDB:PTTG_07021"/>
<accession>A0A0C4F1Q0</accession>
<reference evidence="1" key="2">
    <citation type="submission" date="2016-05" db="EMBL/GenBank/DDBJ databases">
        <title>Comparative analysis highlights variable genome content of wheat rusts and divergence of the mating loci.</title>
        <authorList>
            <person name="Cuomo C.A."/>
            <person name="Bakkeren G."/>
            <person name="Szabo L."/>
            <person name="Khalil H."/>
            <person name="Joly D."/>
            <person name="Goldberg J."/>
            <person name="Young S."/>
            <person name="Zeng Q."/>
            <person name="Fellers J."/>
        </authorList>
    </citation>
    <scope>NUCLEOTIDE SEQUENCE [LARGE SCALE GENOMIC DNA]</scope>
    <source>
        <strain evidence="1">1-1 BBBD Race 1</strain>
    </source>
</reference>
<name>A0A0C4F1Q0_PUCT1</name>
<reference evidence="1" key="1">
    <citation type="submission" date="2009-11" db="EMBL/GenBank/DDBJ databases">
        <authorList>
            <consortium name="The Broad Institute Genome Sequencing Platform"/>
            <person name="Ward D."/>
            <person name="Feldgarden M."/>
            <person name="Earl A."/>
            <person name="Young S.K."/>
            <person name="Zeng Q."/>
            <person name="Koehrsen M."/>
            <person name="Alvarado L."/>
            <person name="Berlin A."/>
            <person name="Bochicchio J."/>
            <person name="Borenstein D."/>
            <person name="Chapman S.B."/>
            <person name="Chen Z."/>
            <person name="Engels R."/>
            <person name="Freedman E."/>
            <person name="Gellesch M."/>
            <person name="Goldberg J."/>
            <person name="Griggs A."/>
            <person name="Gujja S."/>
            <person name="Heilman E."/>
            <person name="Heiman D."/>
            <person name="Hepburn T."/>
            <person name="Howarth C."/>
            <person name="Jen D."/>
            <person name="Larson L."/>
            <person name="Lewis B."/>
            <person name="Mehta T."/>
            <person name="Park D."/>
            <person name="Pearson M."/>
            <person name="Roberts A."/>
            <person name="Saif S."/>
            <person name="Shea T."/>
            <person name="Shenoy N."/>
            <person name="Sisk P."/>
            <person name="Stolte C."/>
            <person name="Sykes S."/>
            <person name="Thomson T."/>
            <person name="Walk T."/>
            <person name="White J."/>
            <person name="Yandava C."/>
            <person name="Izard J."/>
            <person name="Baranova O.V."/>
            <person name="Blanton J.M."/>
            <person name="Tanner A.C."/>
            <person name="Dewhirst F.E."/>
            <person name="Haas B."/>
            <person name="Nusbaum C."/>
            <person name="Birren B."/>
        </authorList>
    </citation>
    <scope>NUCLEOTIDE SEQUENCE [LARGE SCALE GENOMIC DNA]</scope>
    <source>
        <strain evidence="1">1-1 BBBD Race 1</strain>
    </source>
</reference>
<dbReference type="EnsemblFungi" id="PTTG_07021-t43_1">
    <property type="protein sequence ID" value="PTTG_07021-t43_1-p1"/>
    <property type="gene ID" value="PTTG_07021"/>
</dbReference>
<dbReference type="EMBL" id="ADAS02002736">
    <property type="protein sequence ID" value="OAV85764.1"/>
    <property type="molecule type" value="Genomic_DNA"/>
</dbReference>
<dbReference type="Proteomes" id="UP000005240">
    <property type="component" value="Unassembled WGS sequence"/>
</dbReference>
<dbReference type="OMA" id="DGMDNIN"/>
<keyword evidence="3" id="KW-1185">Reference proteome</keyword>
<proteinExistence type="predicted"/>
<dbReference type="OrthoDB" id="2505017at2759"/>
<organism evidence="1">
    <name type="scientific">Puccinia triticina (isolate 1-1 / race 1 (BBBD))</name>
    <name type="common">Brown leaf rust fungus</name>
    <dbReference type="NCBI Taxonomy" id="630390"/>
    <lineage>
        <taxon>Eukaryota</taxon>
        <taxon>Fungi</taxon>
        <taxon>Dikarya</taxon>
        <taxon>Basidiomycota</taxon>
        <taxon>Pucciniomycotina</taxon>
        <taxon>Pucciniomycetes</taxon>
        <taxon>Pucciniales</taxon>
        <taxon>Pucciniaceae</taxon>
        <taxon>Puccinia</taxon>
    </lineage>
</organism>
<sequence length="190" mass="21559">MSNPDGMDNINQLSIPLLNGNNYAHWSDRMMIYLRGRKLFGVCKKGLNKEASEEVKVVFEENNNLAILLITARLKEKCFNEVVNSKTRDSASLLWSKIGKIYASQSVINRGNVFMKWSAIKYTGELQLFINTIRKQLREIELVKKSMPGDVLSYEILGKIMGNKEVDMIVNKIALSEEAFATPYSCLDSL</sequence>
<reference evidence="2 3" key="3">
    <citation type="journal article" date="2017" name="G3 (Bethesda)">
        <title>Comparative analysis highlights variable genome content of wheat rusts and divergence of the mating loci.</title>
        <authorList>
            <person name="Cuomo C.A."/>
            <person name="Bakkeren G."/>
            <person name="Khalil H.B."/>
            <person name="Panwar V."/>
            <person name="Joly D."/>
            <person name="Linning R."/>
            <person name="Sakthikumar S."/>
            <person name="Song X."/>
            <person name="Adiconis X."/>
            <person name="Fan L."/>
            <person name="Goldberg J.M."/>
            <person name="Levin J.Z."/>
            <person name="Young S."/>
            <person name="Zeng Q."/>
            <person name="Anikster Y."/>
            <person name="Bruce M."/>
            <person name="Wang M."/>
            <person name="Yin C."/>
            <person name="McCallum B."/>
            <person name="Szabo L.J."/>
            <person name="Hulbert S."/>
            <person name="Chen X."/>
            <person name="Fellers J.P."/>
        </authorList>
    </citation>
    <scope>NUCLEOTIDE SEQUENCE</scope>
    <source>
        <strain evidence="2">isolate 1-1 / race 1 (BBBD)</strain>
        <strain evidence="3">Isolate 1-1 / race 1 (BBBD)</strain>
    </source>
</reference>
<reference evidence="2" key="4">
    <citation type="submission" date="2025-05" db="UniProtKB">
        <authorList>
            <consortium name="EnsemblFungi"/>
        </authorList>
    </citation>
    <scope>IDENTIFICATION</scope>
    <source>
        <strain evidence="2">isolate 1-1 / race 1 (BBBD)</strain>
    </source>
</reference>